<dbReference type="RefSeq" id="WP_124195185.1">
    <property type="nucleotide sequence ID" value="NZ_REGA01000005.1"/>
</dbReference>
<evidence type="ECO:0000313" key="2">
    <source>
        <dbReference type="EMBL" id="RQG95476.1"/>
    </source>
</evidence>
<dbReference type="Proteomes" id="UP000282323">
    <property type="component" value="Unassembled WGS sequence"/>
</dbReference>
<gene>
    <name evidence="2" type="ORF">EA473_08425</name>
</gene>
<keyword evidence="3" id="KW-1185">Reference proteome</keyword>
<dbReference type="EMBL" id="REGA01000005">
    <property type="protein sequence ID" value="RQG95476.1"/>
    <property type="molecule type" value="Genomic_DNA"/>
</dbReference>
<comment type="caution">
    <text evidence="2">The sequence shown here is derived from an EMBL/GenBank/DDBJ whole genome shotgun (WGS) entry which is preliminary data.</text>
</comment>
<dbReference type="OrthoDB" id="204671at2157"/>
<feature type="transmembrane region" description="Helical" evidence="1">
    <location>
        <begin position="77"/>
        <end position="99"/>
    </location>
</feature>
<dbReference type="GO" id="GO:0016787">
    <property type="term" value="F:hydrolase activity"/>
    <property type="evidence" value="ECO:0007669"/>
    <property type="project" value="UniProtKB-KW"/>
</dbReference>
<sequence>MMATTHALWGMALALPVLATAPEYAPAAFLAGLVGGFAPDADMYTGHRKTLHFPVYASIAVIPAAVLAVLVPTMGTIALAVGLAAAALHAVSDVLGGGIELRPWQGTSERAVYSHYHGRWLRPRRVVRYDGAPEDLALAGVVAVPLLAIGNEVVTAVVIALLAVSSVYVVLRKSLAGVAARLAGLLPAPVREHVPARYLET</sequence>
<feature type="transmembrane region" description="Helical" evidence="1">
    <location>
        <begin position="51"/>
        <end position="70"/>
    </location>
</feature>
<reference evidence="2 3" key="1">
    <citation type="submission" date="2018-10" db="EMBL/GenBank/DDBJ databases">
        <title>Natrarchaeobius chitinivorans gen. nov., sp. nov., and Natrarchaeobius haloalkaliphilus sp. nov., alkaliphilic, chitin-utilizing haloarchaea from hypersaline alkaline lakes.</title>
        <authorList>
            <person name="Sorokin D.Y."/>
            <person name="Elcheninov A.G."/>
            <person name="Kostrikina N.A."/>
            <person name="Bale N.J."/>
            <person name="Sinninghe Damste J.S."/>
            <person name="Khijniak T.V."/>
            <person name="Kublanov I.V."/>
            <person name="Toshchakov S.V."/>
        </authorList>
    </citation>
    <scope>NUCLEOTIDE SEQUENCE [LARGE SCALE GENOMIC DNA]</scope>
    <source>
        <strain evidence="2 3">AArcht4T</strain>
    </source>
</reference>
<keyword evidence="1" id="KW-0472">Membrane</keyword>
<dbReference type="AlphaFoldDB" id="A0A3N6MM29"/>
<proteinExistence type="predicted"/>
<organism evidence="2 3">
    <name type="scientific">Natrarchaeobius chitinivorans</name>
    <dbReference type="NCBI Taxonomy" id="1679083"/>
    <lineage>
        <taxon>Archaea</taxon>
        <taxon>Methanobacteriati</taxon>
        <taxon>Methanobacteriota</taxon>
        <taxon>Stenosarchaea group</taxon>
        <taxon>Halobacteria</taxon>
        <taxon>Halobacteriales</taxon>
        <taxon>Natrialbaceae</taxon>
        <taxon>Natrarchaeobius</taxon>
    </lineage>
</organism>
<evidence type="ECO:0000256" key="1">
    <source>
        <dbReference type="SAM" id="Phobius"/>
    </source>
</evidence>
<keyword evidence="2" id="KW-0378">Hydrolase</keyword>
<name>A0A3N6MM29_NATCH</name>
<keyword evidence="1" id="KW-1133">Transmembrane helix</keyword>
<protein>
    <submittedName>
        <fullName evidence="2">Metal-dependent hydrolase</fullName>
    </submittedName>
</protein>
<accession>A0A3N6MM29</accession>
<evidence type="ECO:0000313" key="3">
    <source>
        <dbReference type="Proteomes" id="UP000282323"/>
    </source>
</evidence>
<keyword evidence="1" id="KW-0812">Transmembrane</keyword>
<feature type="transmembrane region" description="Helical" evidence="1">
    <location>
        <begin position="153"/>
        <end position="171"/>
    </location>
</feature>